<proteinExistence type="inferred from homology"/>
<dbReference type="InterPro" id="IPR015943">
    <property type="entry name" value="WD40/YVTN_repeat-like_dom_sf"/>
</dbReference>
<dbReference type="Pfam" id="PF10282">
    <property type="entry name" value="Lactonase"/>
    <property type="match status" value="1"/>
</dbReference>
<accession>A0A158CJ65</accession>
<comment type="similarity">
    <text evidence="1">Belongs to the cycloisomerase 2 family.</text>
</comment>
<dbReference type="GO" id="GO:0006006">
    <property type="term" value="P:glucose metabolic process"/>
    <property type="evidence" value="ECO:0007669"/>
    <property type="project" value="UniProtKB-KW"/>
</dbReference>
<evidence type="ECO:0000313" key="4">
    <source>
        <dbReference type="Proteomes" id="UP000054624"/>
    </source>
</evidence>
<dbReference type="OrthoDB" id="9790815at2"/>
<dbReference type="EMBL" id="FCOI02000024">
    <property type="protein sequence ID" value="SAK82403.1"/>
    <property type="molecule type" value="Genomic_DNA"/>
</dbReference>
<dbReference type="InterPro" id="IPR050282">
    <property type="entry name" value="Cycloisomerase_2"/>
</dbReference>
<evidence type="ECO:0000256" key="2">
    <source>
        <dbReference type="ARBA" id="ARBA00022526"/>
    </source>
</evidence>
<dbReference type="GO" id="GO:0017057">
    <property type="term" value="F:6-phosphogluconolactonase activity"/>
    <property type="evidence" value="ECO:0007669"/>
    <property type="project" value="TreeGrafter"/>
</dbReference>
<dbReference type="InterPro" id="IPR011045">
    <property type="entry name" value="N2O_reductase_N"/>
</dbReference>
<name>A0A158CJ65_9BURK</name>
<dbReference type="Proteomes" id="UP000054624">
    <property type="component" value="Unassembled WGS sequence"/>
</dbReference>
<dbReference type="GO" id="GO:0005829">
    <property type="term" value="C:cytosol"/>
    <property type="evidence" value="ECO:0007669"/>
    <property type="project" value="TreeGrafter"/>
</dbReference>
<dbReference type="Gene3D" id="2.130.10.10">
    <property type="entry name" value="YVTN repeat-like/Quinoprotein amine dehydrogenase"/>
    <property type="match status" value="1"/>
</dbReference>
<dbReference type="STRING" id="1777137.AWB76_05633"/>
<keyword evidence="2" id="KW-0119">Carbohydrate metabolism</keyword>
<sequence length="359" mass="39425">MNFFAFVSYADDGDIGVFRLDGQSGQLTPLERYPAAERVMPFALRAKKSSFVAATRGSHRSLLTFSIDRHTGKLTQTRRTGVEASNVYLESDNSGSLLFGSSYSEHRLTVYATSDSDEDRPVQIIEGIAHAHGTAVSNDDRFVYVSAHGSDQIIGYEIRRDNAQTHLSKIDSVDLDHGFGPRHLRLSPSGHHLYVLSEFRGDIAVFKRDLEKGTLEFCGVSPRAKAYAGLQPGLSRPPADAPNQPDPAVLAKSIWNADLQIHPTGRFLYASDRNTSRIVVHHVSKDGSTVVDTDWTETERQPRGFKIDPSGTFLVACGELSSHVSAYQIEPRTGALTHVSRTAGGRGANWIEIVAQYPD</sequence>
<dbReference type="PANTHER" id="PTHR30344">
    <property type="entry name" value="6-PHOSPHOGLUCONOLACTONASE-RELATED"/>
    <property type="match status" value="1"/>
</dbReference>
<evidence type="ECO:0000256" key="1">
    <source>
        <dbReference type="ARBA" id="ARBA00005564"/>
    </source>
</evidence>
<protein>
    <submittedName>
        <fullName evidence="3">3-carboxymuconate cyclase-like protein</fullName>
    </submittedName>
</protein>
<keyword evidence="2" id="KW-0313">Glucose metabolism</keyword>
<gene>
    <name evidence="3" type="ORF">AWB76_05633</name>
</gene>
<dbReference type="PANTHER" id="PTHR30344:SF1">
    <property type="entry name" value="6-PHOSPHOGLUCONOLACTONASE"/>
    <property type="match status" value="1"/>
</dbReference>
<dbReference type="RefSeq" id="WP_061163324.1">
    <property type="nucleotide sequence ID" value="NZ_FCOI02000024.1"/>
</dbReference>
<dbReference type="AlphaFoldDB" id="A0A158CJ65"/>
<dbReference type="InterPro" id="IPR019405">
    <property type="entry name" value="Lactonase_7-beta_prop"/>
</dbReference>
<organism evidence="3 4">
    <name type="scientific">Caballeronia temeraria</name>
    <dbReference type="NCBI Taxonomy" id="1777137"/>
    <lineage>
        <taxon>Bacteria</taxon>
        <taxon>Pseudomonadati</taxon>
        <taxon>Pseudomonadota</taxon>
        <taxon>Betaproteobacteria</taxon>
        <taxon>Burkholderiales</taxon>
        <taxon>Burkholderiaceae</taxon>
        <taxon>Caballeronia</taxon>
    </lineage>
</organism>
<evidence type="ECO:0000313" key="3">
    <source>
        <dbReference type="EMBL" id="SAK82403.1"/>
    </source>
</evidence>
<reference evidence="4" key="1">
    <citation type="submission" date="2016-01" db="EMBL/GenBank/DDBJ databases">
        <authorList>
            <person name="Peeters Charlotte."/>
        </authorList>
    </citation>
    <scope>NUCLEOTIDE SEQUENCE [LARGE SCALE GENOMIC DNA]</scope>
</reference>
<keyword evidence="4" id="KW-1185">Reference proteome</keyword>
<dbReference type="SUPFAM" id="SSF50974">
    <property type="entry name" value="Nitrous oxide reductase, N-terminal domain"/>
    <property type="match status" value="1"/>
</dbReference>